<evidence type="ECO:0000256" key="3">
    <source>
        <dbReference type="ARBA" id="ARBA00023125"/>
    </source>
</evidence>
<dbReference type="PANTHER" id="PTHR30204">
    <property type="entry name" value="REDOX-CYCLING DRUG-SENSING TRANSCRIPTIONAL ACTIVATOR SOXR"/>
    <property type="match status" value="1"/>
</dbReference>
<dbReference type="AlphaFoldDB" id="A0A412G585"/>
<gene>
    <name evidence="6" type="ORF">DWY25_04275</name>
</gene>
<dbReference type="SMART" id="SM00422">
    <property type="entry name" value="HTH_MERR"/>
    <property type="match status" value="1"/>
</dbReference>
<sequence>MSEFQHVIEILKKSKRGKEKFNISELARIFNITPETLRRYEKKKIIEPQRQENSYRVYSSWEITKIIRARQLRMEGSSLEDVNKNLFGVEWMQDIERIENRENELMEEIESRQMLLSWLKERKTTIRKFVDRKDDISIEKVEKIYCCIYMVGNTLTDKDSERLKELQKWLDALPYVSVYYIGTSNYITVSVVGITESQRKQYHLEYLVPDFILPDAFYLIHNDNAQHNVSFDTSNESIDRWYNLVRGLNYQAEDLYVIKMIDYFQRDGVYTSYNEMMMPLK</sequence>
<name>A0A412G585_9FIRM</name>
<dbReference type="Proteomes" id="UP000284178">
    <property type="component" value="Unassembled WGS sequence"/>
</dbReference>
<dbReference type="InterPro" id="IPR047057">
    <property type="entry name" value="MerR_fam"/>
</dbReference>
<accession>A0A412G585</accession>
<dbReference type="EMBL" id="QRUP01000003">
    <property type="protein sequence ID" value="RGR75961.1"/>
    <property type="molecule type" value="Genomic_DNA"/>
</dbReference>
<feature type="domain" description="HTH merR-type" evidence="5">
    <location>
        <begin position="20"/>
        <end position="89"/>
    </location>
</feature>
<evidence type="ECO:0000256" key="4">
    <source>
        <dbReference type="ARBA" id="ARBA00023163"/>
    </source>
</evidence>
<proteinExistence type="predicted"/>
<dbReference type="GO" id="GO:0003677">
    <property type="term" value="F:DNA binding"/>
    <property type="evidence" value="ECO:0007669"/>
    <property type="project" value="UniProtKB-KW"/>
</dbReference>
<organism evidence="6 7">
    <name type="scientific">Holdemania filiformis</name>
    <dbReference type="NCBI Taxonomy" id="61171"/>
    <lineage>
        <taxon>Bacteria</taxon>
        <taxon>Bacillati</taxon>
        <taxon>Bacillota</taxon>
        <taxon>Erysipelotrichia</taxon>
        <taxon>Erysipelotrichales</taxon>
        <taxon>Erysipelotrichaceae</taxon>
        <taxon>Holdemania</taxon>
    </lineage>
</organism>
<reference evidence="6 7" key="1">
    <citation type="submission" date="2018-08" db="EMBL/GenBank/DDBJ databases">
        <title>A genome reference for cultivated species of the human gut microbiota.</title>
        <authorList>
            <person name="Zou Y."/>
            <person name="Xue W."/>
            <person name="Luo G."/>
        </authorList>
    </citation>
    <scope>NUCLEOTIDE SEQUENCE [LARGE SCALE GENOMIC DNA]</scope>
    <source>
        <strain evidence="6 7">AF24-29</strain>
    </source>
</reference>
<dbReference type="Gene3D" id="1.10.1660.10">
    <property type="match status" value="1"/>
</dbReference>
<keyword evidence="4" id="KW-0804">Transcription</keyword>
<dbReference type="PANTHER" id="PTHR30204:SF69">
    <property type="entry name" value="MERR-FAMILY TRANSCRIPTIONAL REGULATOR"/>
    <property type="match status" value="1"/>
</dbReference>
<dbReference type="Pfam" id="PF13411">
    <property type="entry name" value="MerR_1"/>
    <property type="match status" value="1"/>
</dbReference>
<dbReference type="InterPro" id="IPR009061">
    <property type="entry name" value="DNA-bd_dom_put_sf"/>
</dbReference>
<keyword evidence="1" id="KW-0678">Repressor</keyword>
<evidence type="ECO:0000313" key="7">
    <source>
        <dbReference type="Proteomes" id="UP000284178"/>
    </source>
</evidence>
<dbReference type="PROSITE" id="PS50937">
    <property type="entry name" value="HTH_MERR_2"/>
    <property type="match status" value="1"/>
</dbReference>
<evidence type="ECO:0000256" key="1">
    <source>
        <dbReference type="ARBA" id="ARBA00022491"/>
    </source>
</evidence>
<dbReference type="InterPro" id="IPR000551">
    <property type="entry name" value="MerR-type_HTH_dom"/>
</dbReference>
<evidence type="ECO:0000259" key="5">
    <source>
        <dbReference type="PROSITE" id="PS50937"/>
    </source>
</evidence>
<comment type="caution">
    <text evidence="6">The sequence shown here is derived from an EMBL/GenBank/DDBJ whole genome shotgun (WGS) entry which is preliminary data.</text>
</comment>
<dbReference type="GeneID" id="83014622"/>
<dbReference type="RefSeq" id="WP_117894126.1">
    <property type="nucleotide sequence ID" value="NZ_CABJCV010000003.1"/>
</dbReference>
<evidence type="ECO:0000313" key="6">
    <source>
        <dbReference type="EMBL" id="RGR75961.1"/>
    </source>
</evidence>
<keyword evidence="3" id="KW-0238">DNA-binding</keyword>
<evidence type="ECO:0000256" key="2">
    <source>
        <dbReference type="ARBA" id="ARBA00023015"/>
    </source>
</evidence>
<dbReference type="CDD" id="cd00592">
    <property type="entry name" value="HTH_MerR-like"/>
    <property type="match status" value="1"/>
</dbReference>
<dbReference type="SUPFAM" id="SSF46955">
    <property type="entry name" value="Putative DNA-binding domain"/>
    <property type="match status" value="1"/>
</dbReference>
<keyword evidence="2" id="KW-0805">Transcription regulation</keyword>
<keyword evidence="7" id="KW-1185">Reference proteome</keyword>
<dbReference type="GO" id="GO:0003700">
    <property type="term" value="F:DNA-binding transcription factor activity"/>
    <property type="evidence" value="ECO:0007669"/>
    <property type="project" value="InterPro"/>
</dbReference>
<protein>
    <submittedName>
        <fullName evidence="6">MerR family transcriptional regulator</fullName>
    </submittedName>
</protein>